<name>A0A8I0P6T3_9ACTN</name>
<dbReference type="GeneID" id="86827938"/>
<evidence type="ECO:0000313" key="2">
    <source>
        <dbReference type="Proteomes" id="UP000629287"/>
    </source>
</evidence>
<dbReference type="RefSeq" id="WP_046915814.1">
    <property type="nucleotide sequence ID" value="NZ_JADBGF010000001.1"/>
</dbReference>
<keyword evidence="2" id="KW-1185">Reference proteome</keyword>
<gene>
    <name evidence="1" type="ORF">H4687_003370</name>
</gene>
<dbReference type="AlphaFoldDB" id="A0A8I0P6T3"/>
<dbReference type="OrthoDB" id="4208196at2"/>
<sequence>MATQCKLYRGETPQLIPPNVWTLLTFEKRIRNDRSMARDLALVMPPFDGDFLWSRNLRWAAITIPEGDTRPRQFMSRFIRDPHGIGDDTGADDRMATPGRSWQTVTWPFAGEAGQPVGVEVWHDHHEPWAVEHAQFVGTTWDY</sequence>
<reference evidence="1 2" key="1">
    <citation type="submission" date="2020-10" db="EMBL/GenBank/DDBJ databases">
        <title>Sequencing the genomes of 1000 actinobacteria strains.</title>
        <authorList>
            <person name="Klenk H.-P."/>
        </authorList>
    </citation>
    <scope>NUCLEOTIDE SEQUENCE [LARGE SCALE GENOMIC DNA]</scope>
    <source>
        <strain evidence="1 2">DSM 41803</strain>
    </source>
</reference>
<protein>
    <submittedName>
        <fullName evidence="1">Uncharacterized protein</fullName>
    </submittedName>
</protein>
<dbReference type="Proteomes" id="UP000629287">
    <property type="component" value="Unassembled WGS sequence"/>
</dbReference>
<comment type="caution">
    <text evidence="1">The sequence shown here is derived from an EMBL/GenBank/DDBJ whole genome shotgun (WGS) entry which is preliminary data.</text>
</comment>
<evidence type="ECO:0000313" key="1">
    <source>
        <dbReference type="EMBL" id="MBE1597241.1"/>
    </source>
</evidence>
<proteinExistence type="predicted"/>
<dbReference type="EMBL" id="JADBGF010000001">
    <property type="protein sequence ID" value="MBE1597241.1"/>
    <property type="molecule type" value="Genomic_DNA"/>
</dbReference>
<accession>A0A8I0P6T3</accession>
<organism evidence="1 2">
    <name type="scientific">Streptomyces stelliscabiei</name>
    <dbReference type="NCBI Taxonomy" id="146820"/>
    <lineage>
        <taxon>Bacteria</taxon>
        <taxon>Bacillati</taxon>
        <taxon>Actinomycetota</taxon>
        <taxon>Actinomycetes</taxon>
        <taxon>Kitasatosporales</taxon>
        <taxon>Streptomycetaceae</taxon>
        <taxon>Streptomyces</taxon>
    </lineage>
</organism>